<protein>
    <submittedName>
        <fullName evidence="2">Uncharacterized protein</fullName>
    </submittedName>
</protein>
<dbReference type="Proteomes" id="UP001154282">
    <property type="component" value="Unassembled WGS sequence"/>
</dbReference>
<organism evidence="2 3">
    <name type="scientific">Linum tenue</name>
    <dbReference type="NCBI Taxonomy" id="586396"/>
    <lineage>
        <taxon>Eukaryota</taxon>
        <taxon>Viridiplantae</taxon>
        <taxon>Streptophyta</taxon>
        <taxon>Embryophyta</taxon>
        <taxon>Tracheophyta</taxon>
        <taxon>Spermatophyta</taxon>
        <taxon>Magnoliopsida</taxon>
        <taxon>eudicotyledons</taxon>
        <taxon>Gunneridae</taxon>
        <taxon>Pentapetalae</taxon>
        <taxon>rosids</taxon>
        <taxon>fabids</taxon>
        <taxon>Malpighiales</taxon>
        <taxon>Linaceae</taxon>
        <taxon>Linum</taxon>
    </lineage>
</organism>
<feature type="region of interest" description="Disordered" evidence="1">
    <location>
        <begin position="1"/>
        <end position="49"/>
    </location>
</feature>
<dbReference type="AlphaFoldDB" id="A0AAV0IX83"/>
<accession>A0AAV0IX83</accession>
<gene>
    <name evidence="2" type="ORF">LITE_LOCUS11476</name>
</gene>
<sequence>MHRVAVPNTSTEEAREQEKSHGERSARHDVQDLHAGQLPPHGDPPDLRDAAAVRLQERGVHPRHHPHDLLPPRAVLPLLLLLPLHRQFQGPRRQGLLRLRHPQGAGRVQARARDRGAQG</sequence>
<comment type="caution">
    <text evidence="2">The sequence shown here is derived from an EMBL/GenBank/DDBJ whole genome shotgun (WGS) entry which is preliminary data.</text>
</comment>
<name>A0AAV0IX83_9ROSI</name>
<dbReference type="EMBL" id="CAMGYJ010000004">
    <property type="protein sequence ID" value="CAI0402136.1"/>
    <property type="molecule type" value="Genomic_DNA"/>
</dbReference>
<feature type="compositionally biased region" description="Basic and acidic residues" evidence="1">
    <location>
        <begin position="12"/>
        <end position="32"/>
    </location>
</feature>
<reference evidence="2" key="1">
    <citation type="submission" date="2022-08" db="EMBL/GenBank/DDBJ databases">
        <authorList>
            <person name="Gutierrez-Valencia J."/>
        </authorList>
    </citation>
    <scope>NUCLEOTIDE SEQUENCE</scope>
</reference>
<evidence type="ECO:0000313" key="2">
    <source>
        <dbReference type="EMBL" id="CAI0402136.1"/>
    </source>
</evidence>
<evidence type="ECO:0000313" key="3">
    <source>
        <dbReference type="Proteomes" id="UP001154282"/>
    </source>
</evidence>
<proteinExistence type="predicted"/>
<keyword evidence="3" id="KW-1185">Reference proteome</keyword>
<evidence type="ECO:0000256" key="1">
    <source>
        <dbReference type="SAM" id="MobiDB-lite"/>
    </source>
</evidence>